<evidence type="ECO:0000256" key="6">
    <source>
        <dbReference type="SAM" id="Coils"/>
    </source>
</evidence>
<feature type="region of interest" description="Disordered" evidence="7">
    <location>
        <begin position="477"/>
        <end position="522"/>
    </location>
</feature>
<dbReference type="GO" id="GO:0007623">
    <property type="term" value="P:circadian rhythm"/>
    <property type="evidence" value="ECO:0007669"/>
    <property type="project" value="TreeGrafter"/>
</dbReference>
<feature type="region of interest" description="Disordered" evidence="7">
    <location>
        <begin position="200"/>
        <end position="238"/>
    </location>
</feature>
<keyword evidence="3" id="KW-0238">DNA-binding</keyword>
<evidence type="ECO:0000256" key="3">
    <source>
        <dbReference type="ARBA" id="ARBA00023125"/>
    </source>
</evidence>
<sequence length="569" mass="62825">MAVASRYVAFHANCLDYRSTQNTSFGWETPTSKDTWIMLKEGVSTKQNDTDLSPIDNHHDPSNAEATRTCDPMDESKDFRNDHTGDESLSDLSSESDYPSQSSSIPTCVVAPTSTDADEYIPSRKQREFIPENRKDDHYWEKRRKNNDAARRSREKRRYHDLALENRIVDLTRDNCGLRNELYAIKKRFGIPLNETFVGEDEPPPLLHKKQPDSSSSPLGSVSAVGGLSPGNQAMPTGYMQMGPGRGSLPVSVPPPLLHMAGGMPVGMNFGASGRMPMYVPVTAAEETSHQVLSNYHRETEDFDEQPPPAHSQRVKRELNQEAGYGSDLASYYPGGRESPVSLVSTSMPSSATVYSRSLAPAAPFAAPIKHTMDYSDDNSTQEEPLSLTVNKSYGVSENESSNTTSSCESLLSQSPPATALPHKLRHKSPGDFASFTQSPGQYSGSFAHSAAFGNPLINGLAQLSEIALAQSGPLPLLKSSSSGRKSGHRNSPRSHIDPKYAERRRRNNEAARKCRENRKSLTMVREAKSDYLAGENGKLRDELDELQDEMRKLKEMVEKKKKIKGSHS</sequence>
<keyword evidence="10" id="KW-1185">Reference proteome</keyword>
<dbReference type="CDD" id="cd14694">
    <property type="entry name" value="bZIP_NFIL3"/>
    <property type="match status" value="1"/>
</dbReference>
<dbReference type="EMBL" id="NEDP02002935">
    <property type="protein sequence ID" value="OWF49834.1"/>
    <property type="molecule type" value="Genomic_DNA"/>
</dbReference>
<dbReference type="Gene3D" id="1.20.5.170">
    <property type="match status" value="2"/>
</dbReference>
<dbReference type="STRING" id="6573.A0A210QM82"/>
<evidence type="ECO:0000256" key="2">
    <source>
        <dbReference type="ARBA" id="ARBA00023015"/>
    </source>
</evidence>
<dbReference type="OrthoDB" id="6151507at2759"/>
<evidence type="ECO:0000313" key="9">
    <source>
        <dbReference type="EMBL" id="OWF49834.1"/>
    </source>
</evidence>
<dbReference type="PANTHER" id="PTHR15284:SF0">
    <property type="entry name" value="GH23983P"/>
    <property type="match status" value="1"/>
</dbReference>
<feature type="compositionally biased region" description="Low complexity" evidence="7">
    <location>
        <begin position="397"/>
        <end position="413"/>
    </location>
</feature>
<feature type="domain" description="BZIP" evidence="8">
    <location>
        <begin position="136"/>
        <end position="188"/>
    </location>
</feature>
<dbReference type="Proteomes" id="UP000242188">
    <property type="component" value="Unassembled WGS sequence"/>
</dbReference>
<keyword evidence="6" id="KW-0175">Coiled coil</keyword>
<feature type="domain" description="BZIP" evidence="8">
    <location>
        <begin position="498"/>
        <end position="561"/>
    </location>
</feature>
<dbReference type="InterPro" id="IPR004827">
    <property type="entry name" value="bZIP"/>
</dbReference>
<feature type="compositionally biased region" description="Basic and acidic residues" evidence="7">
    <location>
        <begin position="74"/>
        <end position="86"/>
    </location>
</feature>
<evidence type="ECO:0000256" key="4">
    <source>
        <dbReference type="ARBA" id="ARBA00023163"/>
    </source>
</evidence>
<comment type="caution">
    <text evidence="9">The sequence shown here is derived from an EMBL/GenBank/DDBJ whole genome shotgun (WGS) entry which is preliminary data.</text>
</comment>
<dbReference type="SUPFAM" id="SSF57959">
    <property type="entry name" value="Leucine zipper domain"/>
    <property type="match status" value="2"/>
</dbReference>
<protein>
    <submittedName>
        <fullName evidence="9">Nuclear factor interleukin-3-regulated protein</fullName>
    </submittedName>
</protein>
<gene>
    <name evidence="9" type="ORF">KP79_PYT08306</name>
</gene>
<feature type="compositionally biased region" description="Basic and acidic residues" evidence="7">
    <location>
        <begin position="495"/>
        <end position="522"/>
    </location>
</feature>
<dbReference type="SMART" id="SM00338">
    <property type="entry name" value="BRLZ"/>
    <property type="match status" value="2"/>
</dbReference>
<dbReference type="GO" id="GO:0003700">
    <property type="term" value="F:DNA-binding transcription factor activity"/>
    <property type="evidence" value="ECO:0007669"/>
    <property type="project" value="InterPro"/>
</dbReference>
<dbReference type="PROSITE" id="PS00036">
    <property type="entry name" value="BZIP_BASIC"/>
    <property type="match status" value="1"/>
</dbReference>
<dbReference type="InterPro" id="IPR047229">
    <property type="entry name" value="NFIL3-like"/>
</dbReference>
<feature type="region of interest" description="Disordered" evidence="7">
    <location>
        <begin position="395"/>
        <end position="437"/>
    </location>
</feature>
<feature type="coiled-coil region" evidence="6">
    <location>
        <begin position="530"/>
        <end position="564"/>
    </location>
</feature>
<dbReference type="InterPro" id="IPR047106">
    <property type="entry name" value="NFIL3-like_bZIP"/>
</dbReference>
<evidence type="ECO:0000256" key="5">
    <source>
        <dbReference type="ARBA" id="ARBA00023242"/>
    </source>
</evidence>
<accession>A0A210QM82</accession>
<dbReference type="Pfam" id="PF07716">
    <property type="entry name" value="bZIP_2"/>
    <property type="match status" value="2"/>
</dbReference>
<feature type="compositionally biased region" description="Low complexity" evidence="7">
    <location>
        <begin position="90"/>
        <end position="104"/>
    </location>
</feature>
<keyword evidence="2" id="KW-0805">Transcription regulation</keyword>
<dbReference type="PROSITE" id="PS50217">
    <property type="entry name" value="BZIP"/>
    <property type="match status" value="2"/>
</dbReference>
<dbReference type="FunFam" id="1.20.5.170:FF:000025">
    <property type="entry name" value="nuclear factor interleukin-3-regulated protein-like"/>
    <property type="match status" value="1"/>
</dbReference>
<dbReference type="GO" id="GO:0005634">
    <property type="term" value="C:nucleus"/>
    <property type="evidence" value="ECO:0007669"/>
    <property type="project" value="TreeGrafter"/>
</dbReference>
<keyword evidence="4" id="KW-0804">Transcription</keyword>
<feature type="region of interest" description="Disordered" evidence="7">
    <location>
        <begin position="298"/>
        <end position="317"/>
    </location>
</feature>
<proteinExistence type="inferred from homology"/>
<evidence type="ECO:0000313" key="10">
    <source>
        <dbReference type="Proteomes" id="UP000242188"/>
    </source>
</evidence>
<dbReference type="AlphaFoldDB" id="A0A210QM82"/>
<evidence type="ECO:0000256" key="1">
    <source>
        <dbReference type="ARBA" id="ARBA00006079"/>
    </source>
</evidence>
<feature type="compositionally biased region" description="Low complexity" evidence="7">
    <location>
        <begin position="214"/>
        <end position="231"/>
    </location>
</feature>
<reference evidence="9 10" key="1">
    <citation type="journal article" date="2017" name="Nat. Ecol. Evol.">
        <title>Scallop genome provides insights into evolution of bilaterian karyotype and development.</title>
        <authorList>
            <person name="Wang S."/>
            <person name="Zhang J."/>
            <person name="Jiao W."/>
            <person name="Li J."/>
            <person name="Xun X."/>
            <person name="Sun Y."/>
            <person name="Guo X."/>
            <person name="Huan P."/>
            <person name="Dong B."/>
            <person name="Zhang L."/>
            <person name="Hu X."/>
            <person name="Sun X."/>
            <person name="Wang J."/>
            <person name="Zhao C."/>
            <person name="Wang Y."/>
            <person name="Wang D."/>
            <person name="Huang X."/>
            <person name="Wang R."/>
            <person name="Lv J."/>
            <person name="Li Y."/>
            <person name="Zhang Z."/>
            <person name="Liu B."/>
            <person name="Lu W."/>
            <person name="Hui Y."/>
            <person name="Liang J."/>
            <person name="Zhou Z."/>
            <person name="Hou R."/>
            <person name="Li X."/>
            <person name="Liu Y."/>
            <person name="Li H."/>
            <person name="Ning X."/>
            <person name="Lin Y."/>
            <person name="Zhao L."/>
            <person name="Xing Q."/>
            <person name="Dou J."/>
            <person name="Li Y."/>
            <person name="Mao J."/>
            <person name="Guo H."/>
            <person name="Dou H."/>
            <person name="Li T."/>
            <person name="Mu C."/>
            <person name="Jiang W."/>
            <person name="Fu Q."/>
            <person name="Fu X."/>
            <person name="Miao Y."/>
            <person name="Liu J."/>
            <person name="Yu Q."/>
            <person name="Li R."/>
            <person name="Liao H."/>
            <person name="Li X."/>
            <person name="Kong Y."/>
            <person name="Jiang Z."/>
            <person name="Chourrout D."/>
            <person name="Li R."/>
            <person name="Bao Z."/>
        </authorList>
    </citation>
    <scope>NUCLEOTIDE SEQUENCE [LARGE SCALE GENOMIC DNA]</scope>
    <source>
        <strain evidence="9 10">PY_sf001</strain>
    </source>
</reference>
<evidence type="ECO:0000256" key="7">
    <source>
        <dbReference type="SAM" id="MobiDB-lite"/>
    </source>
</evidence>
<dbReference type="PANTHER" id="PTHR15284">
    <property type="entry name" value="NUCLEAR FACTOR INTERLEUKIN-3-REGULATED PROTEIN"/>
    <property type="match status" value="1"/>
</dbReference>
<dbReference type="InterPro" id="IPR046347">
    <property type="entry name" value="bZIP_sf"/>
</dbReference>
<keyword evidence="5" id="KW-0539">Nucleus</keyword>
<name>A0A210QM82_MIZYE</name>
<evidence type="ECO:0000259" key="8">
    <source>
        <dbReference type="PROSITE" id="PS50217"/>
    </source>
</evidence>
<comment type="similarity">
    <text evidence="1">Belongs to the bZIP family. NFIL3 subfamily.</text>
</comment>
<feature type="region of interest" description="Disordered" evidence="7">
    <location>
        <begin position="47"/>
        <end position="116"/>
    </location>
</feature>
<organism evidence="9 10">
    <name type="scientific">Mizuhopecten yessoensis</name>
    <name type="common">Japanese scallop</name>
    <name type="synonym">Patinopecten yessoensis</name>
    <dbReference type="NCBI Taxonomy" id="6573"/>
    <lineage>
        <taxon>Eukaryota</taxon>
        <taxon>Metazoa</taxon>
        <taxon>Spiralia</taxon>
        <taxon>Lophotrochozoa</taxon>
        <taxon>Mollusca</taxon>
        <taxon>Bivalvia</taxon>
        <taxon>Autobranchia</taxon>
        <taxon>Pteriomorphia</taxon>
        <taxon>Pectinida</taxon>
        <taxon>Pectinoidea</taxon>
        <taxon>Pectinidae</taxon>
        <taxon>Mizuhopecten</taxon>
    </lineage>
</organism>
<dbReference type="GO" id="GO:0003677">
    <property type="term" value="F:DNA binding"/>
    <property type="evidence" value="ECO:0007669"/>
    <property type="project" value="UniProtKB-KW"/>
</dbReference>